<dbReference type="OrthoDB" id="331292at2759"/>
<dbReference type="OMA" id="YIQCRLA"/>
<keyword evidence="5" id="KW-1133">Transmembrane helix</keyword>
<dbReference type="PANTHER" id="PTHR11242:SF0">
    <property type="entry name" value="TPR_REGION DOMAIN-CONTAINING PROTEIN"/>
    <property type="match status" value="1"/>
</dbReference>
<dbReference type="InParanoid" id="F0VHP5"/>
<dbReference type="InterPro" id="IPR011990">
    <property type="entry name" value="TPR-like_helical_dom_sf"/>
</dbReference>
<dbReference type="eggNOG" id="KOG0543">
    <property type="taxonomic scope" value="Eukaryota"/>
</dbReference>
<evidence type="ECO:0000256" key="3">
    <source>
        <dbReference type="PROSITE-ProRule" id="PRU00339"/>
    </source>
</evidence>
<feature type="region of interest" description="Disordered" evidence="4">
    <location>
        <begin position="280"/>
        <end position="449"/>
    </location>
</feature>
<reference evidence="6" key="1">
    <citation type="submission" date="2011-02" db="EMBL/GenBank/DDBJ databases">
        <authorList>
            <person name="Aslett M."/>
        </authorList>
    </citation>
    <scope>NUCLEOTIDE SEQUENCE</scope>
    <source>
        <strain evidence="6">Liverpool</strain>
    </source>
</reference>
<feature type="compositionally biased region" description="Low complexity" evidence="4">
    <location>
        <begin position="487"/>
        <end position="506"/>
    </location>
</feature>
<organism evidence="6 8">
    <name type="scientific">Neospora caninum (strain Liverpool)</name>
    <dbReference type="NCBI Taxonomy" id="572307"/>
    <lineage>
        <taxon>Eukaryota</taxon>
        <taxon>Sar</taxon>
        <taxon>Alveolata</taxon>
        <taxon>Apicomplexa</taxon>
        <taxon>Conoidasida</taxon>
        <taxon>Coccidia</taxon>
        <taxon>Eucoccidiorida</taxon>
        <taxon>Eimeriorina</taxon>
        <taxon>Sarcocystidae</taxon>
        <taxon>Neospora</taxon>
    </lineage>
</organism>
<dbReference type="Proteomes" id="UP000007494">
    <property type="component" value="Chromosome VIII"/>
</dbReference>
<feature type="compositionally biased region" description="Acidic residues" evidence="4">
    <location>
        <begin position="697"/>
        <end position="710"/>
    </location>
</feature>
<evidence type="ECO:0000313" key="6">
    <source>
        <dbReference type="EMBL" id="CBZ53256.1"/>
    </source>
</evidence>
<dbReference type="InterPro" id="IPR019734">
    <property type="entry name" value="TPR_rpt"/>
</dbReference>
<protein>
    <submittedName>
        <fullName evidence="6">Putative TPR domain-containing protein</fullName>
    </submittedName>
    <submittedName>
        <fullName evidence="7">TPR domain-containing protein, putative</fullName>
    </submittedName>
</protein>
<feature type="region of interest" description="Disordered" evidence="4">
    <location>
        <begin position="1"/>
        <end position="119"/>
    </location>
</feature>
<dbReference type="SMART" id="SM00028">
    <property type="entry name" value="TPR"/>
    <property type="match status" value="3"/>
</dbReference>
<gene>
    <name evidence="7" type="ORF">BN1204_030430</name>
    <name evidence="6" type="ORF">NCLIV_030430</name>
</gene>
<dbReference type="Gene3D" id="1.25.40.10">
    <property type="entry name" value="Tetratricopeptide repeat domain"/>
    <property type="match status" value="1"/>
</dbReference>
<dbReference type="InterPro" id="IPR039663">
    <property type="entry name" value="AIP/AIPL1/TTC9"/>
</dbReference>
<feature type="compositionally biased region" description="Pro residues" evidence="4">
    <location>
        <begin position="287"/>
        <end position="297"/>
    </location>
</feature>
<dbReference type="AlphaFoldDB" id="F0VHP5"/>
<feature type="region of interest" description="Disordered" evidence="4">
    <location>
        <begin position="478"/>
        <end position="506"/>
    </location>
</feature>
<feature type="transmembrane region" description="Helical" evidence="5">
    <location>
        <begin position="555"/>
        <end position="579"/>
    </location>
</feature>
<evidence type="ECO:0000313" key="7">
    <source>
        <dbReference type="EMBL" id="CEL67242.1"/>
    </source>
</evidence>
<keyword evidence="8" id="KW-1185">Reference proteome</keyword>
<reference evidence="6" key="2">
    <citation type="submission" date="2011-03" db="EMBL/GenBank/DDBJ databases">
        <title>Comparative genomics and transcriptomics of Neospora caninum and Toxoplasma gondii.</title>
        <authorList>
            <person name="Reid A.J."/>
            <person name="Sohal A."/>
            <person name="Harris D."/>
            <person name="Quail M."/>
            <person name="Sanders M."/>
            <person name="Berriman M."/>
            <person name="Wastling J.M."/>
            <person name="Pain A."/>
        </authorList>
    </citation>
    <scope>NUCLEOTIDE SEQUENCE</scope>
    <source>
        <strain evidence="6">Liverpool</strain>
    </source>
</reference>
<feature type="compositionally biased region" description="Polar residues" evidence="4">
    <location>
        <begin position="65"/>
        <end position="76"/>
    </location>
</feature>
<proteinExistence type="predicted"/>
<dbReference type="RefSeq" id="XP_003883288.1">
    <property type="nucleotide sequence ID" value="XM_003883239.1"/>
</dbReference>
<reference evidence="7" key="4">
    <citation type="journal article" date="2015" name="PLoS ONE">
        <title>Comprehensive Evaluation of Toxoplasma gondii VEG and Neospora caninum LIV Genomes with Tachyzoite Stage Transcriptome and Proteome Defines Novel Transcript Features.</title>
        <authorList>
            <person name="Ramaprasad A."/>
            <person name="Mourier T."/>
            <person name="Naeem R."/>
            <person name="Malas T.B."/>
            <person name="Moussa E."/>
            <person name="Panigrahi A."/>
            <person name="Vermont S.J."/>
            <person name="Otto T.D."/>
            <person name="Wastling J."/>
            <person name="Pain A."/>
        </authorList>
    </citation>
    <scope>NUCLEOTIDE SEQUENCE</scope>
    <source>
        <strain evidence="7">Liverpool</strain>
    </source>
</reference>
<reference evidence="8" key="3">
    <citation type="journal article" date="2012" name="PLoS Pathog.">
        <title>Comparative genomics of the apicomplexan parasites Toxoplasma gondii and Neospora caninum: Coccidia differing in host range and transmission strategy.</title>
        <authorList>
            <person name="Reid A.J."/>
            <person name="Vermont S.J."/>
            <person name="Cotton J.A."/>
            <person name="Harris D."/>
            <person name="Hill-Cawthorne G.A."/>
            <person name="Konen-Waisman S."/>
            <person name="Latham S.M."/>
            <person name="Mourier T."/>
            <person name="Norton R."/>
            <person name="Quail M.A."/>
            <person name="Sanders M."/>
            <person name="Shanmugam D."/>
            <person name="Sohal A."/>
            <person name="Wasmuth J.D."/>
            <person name="Brunk B."/>
            <person name="Grigg M.E."/>
            <person name="Howard J.C."/>
            <person name="Parkinson J."/>
            <person name="Roos D.S."/>
            <person name="Trees A.J."/>
            <person name="Berriman M."/>
            <person name="Pain A."/>
            <person name="Wastling J.M."/>
        </authorList>
    </citation>
    <scope>NUCLEOTIDE SEQUENCE [LARGE SCALE GENOMIC DNA]</scope>
    <source>
        <strain evidence="8">Liverpool</strain>
    </source>
</reference>
<evidence type="ECO:0000256" key="4">
    <source>
        <dbReference type="SAM" id="MobiDB-lite"/>
    </source>
</evidence>
<dbReference type="VEuPathDB" id="ToxoDB:NCLIV_030430"/>
<evidence type="ECO:0000256" key="1">
    <source>
        <dbReference type="ARBA" id="ARBA00022737"/>
    </source>
</evidence>
<evidence type="ECO:0000256" key="2">
    <source>
        <dbReference type="ARBA" id="ARBA00022803"/>
    </source>
</evidence>
<dbReference type="SUPFAM" id="SSF48452">
    <property type="entry name" value="TPR-like"/>
    <property type="match status" value="1"/>
</dbReference>
<feature type="compositionally biased region" description="Basic and acidic residues" evidence="4">
    <location>
        <begin position="55"/>
        <end position="64"/>
    </location>
</feature>
<keyword evidence="5" id="KW-0472">Membrane</keyword>
<evidence type="ECO:0000313" key="8">
    <source>
        <dbReference type="Proteomes" id="UP000007494"/>
    </source>
</evidence>
<keyword evidence="5" id="KW-0812">Transmembrane</keyword>
<dbReference type="PANTHER" id="PTHR11242">
    <property type="entry name" value="ARYL HYDROCARBON RECEPTOR INTERACTING PROTEIN RELATED"/>
    <property type="match status" value="1"/>
</dbReference>
<feature type="compositionally biased region" description="Gly residues" evidence="4">
    <location>
        <begin position="359"/>
        <end position="374"/>
    </location>
</feature>
<feature type="region of interest" description="Disordered" evidence="4">
    <location>
        <begin position="655"/>
        <end position="721"/>
    </location>
</feature>
<feature type="compositionally biased region" description="Basic and acidic residues" evidence="4">
    <location>
        <begin position="78"/>
        <end position="99"/>
    </location>
</feature>
<dbReference type="EMBL" id="LN714483">
    <property type="protein sequence ID" value="CEL67242.1"/>
    <property type="molecule type" value="Genomic_DNA"/>
</dbReference>
<keyword evidence="1" id="KW-0677">Repeat</keyword>
<keyword evidence="2 3" id="KW-0802">TPR repeat</keyword>
<sequence>MGSVTEKGETRSSEKAFRFARRFLDDEKERKKLQGEIDGRREDGRNAENAAADSSNDRSNEATRKSSPLQVMSNTDYGKYERLSKRLDEEEERKKKQEEAEAAAAREMMPGCSHDHSKERQIYEKPTGEKIDAAERFRQEGNAAFREKNYGLAAVNYRKALLQFDYTFPDTDEEQERMDSVKLPCHLNLAACKLHQQDYDEVYIQCRLALEMDPKNVKAFYRRGLAHLQQDDFVKAKEDLMEALAQEPNSKEIRDALMLLREKIQRYQRRSALTFKAMLRGDASGPPGEPLSSPPTEPGSDDGKQGRRASAWSAKTEASELRAPGDDEAVSRQARLEDRSSPGEVGPETRNDARAGSAGAPGGEKGPPGRGNEGAGRRTQAPSPTQREIPKIEEVSDDEQPALCAAGEGPEDGTDRAQRGEPGPPRGRKRSYNEVVTKPLSEQTVEERQTAALAKGRELQQKLLVLLRQKQQELKTVLERDAPGEVSAGAGHRSSSPARSRRPSFASSCSASSASSAWEVFSKRACSDSDASLERKRSRRNARARQEASHTVSPYVIALLVAVSGLFSACIGLLVGLCLSSGQDARQATDQPERGGCTAEGCEGEISTAALSTGALQGVLSFLSDGGVVLAGLTAAACVGIALLLVFLDGSQEETDGQRERLGRRSGSVSRKVDSGRRARTGSFSGASAARPGEGESSGEDSDASSEDDALAATASERKGEKAELGRLTTLPVPRRRKLTAEYIEEVAGPQRDIGSFPDRKIGTLHSDPAFDAVLRQWCN</sequence>
<feature type="compositionally biased region" description="Basic and acidic residues" evidence="4">
    <location>
        <begin position="1"/>
        <end position="46"/>
    </location>
</feature>
<name>F0VHP5_NEOCL</name>
<feature type="compositionally biased region" description="Basic and acidic residues" evidence="4">
    <location>
        <begin position="334"/>
        <end position="353"/>
    </location>
</feature>
<feature type="transmembrane region" description="Helical" evidence="5">
    <location>
        <begin position="628"/>
        <end position="648"/>
    </location>
</feature>
<dbReference type="EMBL" id="FR823390">
    <property type="protein sequence ID" value="CBZ53256.1"/>
    <property type="molecule type" value="Genomic_DNA"/>
</dbReference>
<dbReference type="PROSITE" id="PS50005">
    <property type="entry name" value="TPR"/>
    <property type="match status" value="1"/>
</dbReference>
<feature type="repeat" description="TPR" evidence="3">
    <location>
        <begin position="217"/>
        <end position="250"/>
    </location>
</feature>
<evidence type="ECO:0000256" key="5">
    <source>
        <dbReference type="SAM" id="Phobius"/>
    </source>
</evidence>
<dbReference type="GeneID" id="13443615"/>
<accession>F0VHP5</accession>